<dbReference type="Proteomes" id="UP001612928">
    <property type="component" value="Unassembled WGS sequence"/>
</dbReference>
<name>A0ABW8A7I1_9ACTN</name>
<dbReference type="EMBL" id="JBITMB010000005">
    <property type="protein sequence ID" value="MFI7442745.1"/>
    <property type="molecule type" value="Genomic_DNA"/>
</dbReference>
<accession>A0ABW8A7I1</accession>
<dbReference type="RefSeq" id="WP_397022710.1">
    <property type="nucleotide sequence ID" value="NZ_JBITMB010000005.1"/>
</dbReference>
<proteinExistence type="predicted"/>
<evidence type="ECO:0000313" key="2">
    <source>
        <dbReference type="Proteomes" id="UP001612928"/>
    </source>
</evidence>
<comment type="caution">
    <text evidence="1">The sequence shown here is derived from an EMBL/GenBank/DDBJ whole genome shotgun (WGS) entry which is preliminary data.</text>
</comment>
<reference evidence="1 2" key="1">
    <citation type="submission" date="2024-10" db="EMBL/GenBank/DDBJ databases">
        <title>The Natural Products Discovery Center: Release of the First 8490 Sequenced Strains for Exploring Actinobacteria Biosynthetic Diversity.</title>
        <authorList>
            <person name="Kalkreuter E."/>
            <person name="Kautsar S.A."/>
            <person name="Yang D."/>
            <person name="Bader C.D."/>
            <person name="Teijaro C.N."/>
            <person name="Fluegel L."/>
            <person name="Davis C.M."/>
            <person name="Simpson J.R."/>
            <person name="Lauterbach L."/>
            <person name="Steele A.D."/>
            <person name="Gui C."/>
            <person name="Meng S."/>
            <person name="Li G."/>
            <person name="Viehrig K."/>
            <person name="Ye F."/>
            <person name="Su P."/>
            <person name="Kiefer A.F."/>
            <person name="Nichols A."/>
            <person name="Cepeda A.J."/>
            <person name="Yan W."/>
            <person name="Fan B."/>
            <person name="Jiang Y."/>
            <person name="Adhikari A."/>
            <person name="Zheng C.-J."/>
            <person name="Schuster L."/>
            <person name="Cowan T.M."/>
            <person name="Smanski M.J."/>
            <person name="Chevrette M.G."/>
            <person name="De Carvalho L.P.S."/>
            <person name="Shen B."/>
        </authorList>
    </citation>
    <scope>NUCLEOTIDE SEQUENCE [LARGE SCALE GENOMIC DNA]</scope>
    <source>
        <strain evidence="1 2">NPDC049503</strain>
    </source>
</reference>
<gene>
    <name evidence="1" type="ORF">ACIBP5_22485</name>
</gene>
<keyword evidence="2" id="KW-1185">Reference proteome</keyword>
<protein>
    <submittedName>
        <fullName evidence="1">Uncharacterized protein</fullName>
    </submittedName>
</protein>
<evidence type="ECO:0000313" key="1">
    <source>
        <dbReference type="EMBL" id="MFI7442745.1"/>
    </source>
</evidence>
<sequence>MSARAEWAVVFVLVGVGLFWAANDYSAAVGRARARQFVTELPAAP</sequence>
<organism evidence="1 2">
    <name type="scientific">Nonomuraea indica</name>
    <dbReference type="NCBI Taxonomy" id="1581193"/>
    <lineage>
        <taxon>Bacteria</taxon>
        <taxon>Bacillati</taxon>
        <taxon>Actinomycetota</taxon>
        <taxon>Actinomycetes</taxon>
        <taxon>Streptosporangiales</taxon>
        <taxon>Streptosporangiaceae</taxon>
        <taxon>Nonomuraea</taxon>
    </lineage>
</organism>